<gene>
    <name evidence="2" type="ORF">Q5741_09860</name>
</gene>
<dbReference type="InterPro" id="IPR015943">
    <property type="entry name" value="WD40/YVTN_repeat-like_dom_sf"/>
</dbReference>
<name>A0ABT9CBW7_9BACL</name>
<dbReference type="SUPFAM" id="SSF51004">
    <property type="entry name" value="C-terminal (heme d1) domain of cytochrome cd1-nitrite reductase"/>
    <property type="match status" value="1"/>
</dbReference>
<comment type="similarity">
    <text evidence="1">Belongs to the cycloisomerase 2 family.</text>
</comment>
<protein>
    <submittedName>
        <fullName evidence="2">Lactonase family protein</fullName>
        <ecNumber evidence="2">3.1.1.-</ecNumber>
    </submittedName>
</protein>
<keyword evidence="2" id="KW-0378">Hydrolase</keyword>
<dbReference type="EMBL" id="JAUQTB010000004">
    <property type="protein sequence ID" value="MDO7906727.1"/>
    <property type="molecule type" value="Genomic_DNA"/>
</dbReference>
<reference evidence="2 3" key="1">
    <citation type="submission" date="2023-07" db="EMBL/GenBank/DDBJ databases">
        <title>Paenibacillus sp. JX-17 nov. isolated from soil.</title>
        <authorList>
            <person name="Wan Y."/>
            <person name="Liu B."/>
        </authorList>
    </citation>
    <scope>NUCLEOTIDE SEQUENCE [LARGE SCALE GENOMIC DNA]</scope>
    <source>
        <strain evidence="2 3">JX-17</strain>
    </source>
</reference>
<dbReference type="RefSeq" id="WP_305023928.1">
    <property type="nucleotide sequence ID" value="NZ_JAUQTB010000004.1"/>
</dbReference>
<dbReference type="EC" id="3.1.1.-" evidence="2"/>
<comment type="caution">
    <text evidence="2">The sequence shown here is derived from an EMBL/GenBank/DDBJ whole genome shotgun (WGS) entry which is preliminary data.</text>
</comment>
<evidence type="ECO:0000256" key="1">
    <source>
        <dbReference type="ARBA" id="ARBA00005564"/>
    </source>
</evidence>
<keyword evidence="3" id="KW-1185">Reference proteome</keyword>
<dbReference type="InterPro" id="IPR019405">
    <property type="entry name" value="Lactonase_7-beta_prop"/>
</dbReference>
<dbReference type="InterPro" id="IPR050282">
    <property type="entry name" value="Cycloisomerase_2"/>
</dbReference>
<evidence type="ECO:0000313" key="3">
    <source>
        <dbReference type="Proteomes" id="UP001240171"/>
    </source>
</evidence>
<dbReference type="Gene3D" id="2.130.10.10">
    <property type="entry name" value="YVTN repeat-like/Quinoprotein amine dehydrogenase"/>
    <property type="match status" value="1"/>
</dbReference>
<sequence length="360" mass="39553">MVQQAKANETIFYAGTYASRSEQAIHVCVLNQENGEMRILSGIEGIERPSFIALNEEGTRLYAASETADGEVYVYRVDEKTGELHLLDRRATDGADTCYVSLSGDGQYVLASNYSGGNVNVFPAAGTSGLADMASQVKHEGSGIREDRQDAAHPHSVVSDRSGRYVFVCDLGLDQIVIYRLEEGGKLVTHRETNLPPGSGPRHLAFHPKGAFAYLVNELNNTVTVLSYNEQIGELTPLQHVSTLPEDQQHLENTAADIRITPCGRYLYASNRGHDSIVLYHIDPESGALTVQEWVETFGKTPRNFNILPGGYLLAANQDSDNIVSYAIHPDDGRLTRTGFVLEMNTPVCIEPMEKPKHKS</sequence>
<accession>A0ABT9CBW7</accession>
<dbReference type="PANTHER" id="PTHR30344:SF1">
    <property type="entry name" value="6-PHOSPHOGLUCONOLACTONASE"/>
    <property type="match status" value="1"/>
</dbReference>
<dbReference type="Pfam" id="PF10282">
    <property type="entry name" value="Lactonase"/>
    <property type="match status" value="1"/>
</dbReference>
<dbReference type="GO" id="GO:0016787">
    <property type="term" value="F:hydrolase activity"/>
    <property type="evidence" value="ECO:0007669"/>
    <property type="project" value="UniProtKB-KW"/>
</dbReference>
<evidence type="ECO:0000313" key="2">
    <source>
        <dbReference type="EMBL" id="MDO7906727.1"/>
    </source>
</evidence>
<dbReference type="InterPro" id="IPR011048">
    <property type="entry name" value="Haem_d1_sf"/>
</dbReference>
<dbReference type="PANTHER" id="PTHR30344">
    <property type="entry name" value="6-PHOSPHOGLUCONOLACTONASE-RELATED"/>
    <property type="match status" value="1"/>
</dbReference>
<dbReference type="Proteomes" id="UP001240171">
    <property type="component" value="Unassembled WGS sequence"/>
</dbReference>
<organism evidence="2 3">
    <name type="scientific">Paenibacillus lacisoli</name>
    <dbReference type="NCBI Taxonomy" id="3064525"/>
    <lineage>
        <taxon>Bacteria</taxon>
        <taxon>Bacillati</taxon>
        <taxon>Bacillota</taxon>
        <taxon>Bacilli</taxon>
        <taxon>Bacillales</taxon>
        <taxon>Paenibacillaceae</taxon>
        <taxon>Paenibacillus</taxon>
    </lineage>
</organism>
<proteinExistence type="inferred from homology"/>